<reference evidence="2" key="1">
    <citation type="journal article" date="2024" name="Proc. Natl. Acad. Sci. U.S.A.">
        <title>Extraordinary preservation of gene collinearity over three hundred million years revealed in homosporous lycophytes.</title>
        <authorList>
            <person name="Li C."/>
            <person name="Wickell D."/>
            <person name="Kuo L.Y."/>
            <person name="Chen X."/>
            <person name="Nie B."/>
            <person name="Liao X."/>
            <person name="Peng D."/>
            <person name="Ji J."/>
            <person name="Jenkins J."/>
            <person name="Williams M."/>
            <person name="Shu S."/>
            <person name="Plott C."/>
            <person name="Barry K."/>
            <person name="Rajasekar S."/>
            <person name="Grimwood J."/>
            <person name="Han X."/>
            <person name="Sun S."/>
            <person name="Hou Z."/>
            <person name="He W."/>
            <person name="Dai G."/>
            <person name="Sun C."/>
            <person name="Schmutz J."/>
            <person name="Leebens-Mack J.H."/>
            <person name="Li F.W."/>
            <person name="Wang L."/>
        </authorList>
    </citation>
    <scope>NUCLEOTIDE SEQUENCE [LARGE SCALE GENOMIC DNA]</scope>
    <source>
        <strain evidence="2">cv. PW_Plant_1</strain>
    </source>
</reference>
<gene>
    <name evidence="1" type="ORF">O6H91_13G046200</name>
</gene>
<keyword evidence="2" id="KW-1185">Reference proteome</keyword>
<accession>A0ACC2BUF9</accession>
<protein>
    <submittedName>
        <fullName evidence="1">Uncharacterized protein</fullName>
    </submittedName>
</protein>
<proteinExistence type="predicted"/>
<organism evidence="1 2">
    <name type="scientific">Diphasiastrum complanatum</name>
    <name type="common">Issler's clubmoss</name>
    <name type="synonym">Lycopodium complanatum</name>
    <dbReference type="NCBI Taxonomy" id="34168"/>
    <lineage>
        <taxon>Eukaryota</taxon>
        <taxon>Viridiplantae</taxon>
        <taxon>Streptophyta</taxon>
        <taxon>Embryophyta</taxon>
        <taxon>Tracheophyta</taxon>
        <taxon>Lycopodiopsida</taxon>
        <taxon>Lycopodiales</taxon>
        <taxon>Lycopodiaceae</taxon>
        <taxon>Lycopodioideae</taxon>
        <taxon>Diphasiastrum</taxon>
    </lineage>
</organism>
<dbReference type="EMBL" id="CM055104">
    <property type="protein sequence ID" value="KAJ7533391.1"/>
    <property type="molecule type" value="Genomic_DNA"/>
</dbReference>
<evidence type="ECO:0000313" key="1">
    <source>
        <dbReference type="EMBL" id="KAJ7533391.1"/>
    </source>
</evidence>
<name>A0ACC2BUF9_DIPCM</name>
<dbReference type="Proteomes" id="UP001162992">
    <property type="component" value="Chromosome 13"/>
</dbReference>
<evidence type="ECO:0000313" key="2">
    <source>
        <dbReference type="Proteomes" id="UP001162992"/>
    </source>
</evidence>
<comment type="caution">
    <text evidence="1">The sequence shown here is derived from an EMBL/GenBank/DDBJ whole genome shotgun (WGS) entry which is preliminary data.</text>
</comment>
<sequence>MEGGEEEDVGLAVMARFRNSAAPEHQHLRAVVGAVAEVLKEQGLPSSPTAYFAATMSSLERQCGSVENFKTDPVTTAFCTFLAMLLPRLSISVVRSKGAAALTLLFKLLKEDGVLAGTVKSGLTCMEHLMRCADTSNWLILAPSFELLLKYCLDQRPKVRRRAQVCIAAVLSSLKGFPALEMASDSVFLLLDQSVMKVSGNLSAGKGSKSIAISATSDAVEVLHVLGSLQHLLPVMSAKGVGKTLPHFGKLLDIRHNLVTKHVLNALQALSTNSDTRIPVAVFGDLLEKVAGLLSPAKKDVDEVLTTLRALEKGLQMLHHVDPAVCASKLPAIFHAVSGLLASGQDGIVFGAAECLRSLVTNCIDDGMISQGLSQLEAQGTICNTGPPMAIVRICATLESTLGYQYAAAWDMALHVITALFDRLDSSSSPLLGSIVNTLADLQNLSDEYMVCRKQLHSTLGAAVAAMGPDKFLELLPLEMDSEDVSKYRVWLLPILRQSVVGARLQYFVDNLLPLSVRLRKRAEQCASEGKPVASKNAEACVQSIWALLPSFCNYPCDIAKSFRLIAKPLGDALDKEVELRGLICSSLQILIRQNRLARGDRIELENADDNGLEHSASVSGAAEKARKLYTAEAASVNLSAIAVFSRNFLPLLFNLFNTASREKRGDLQATIEAFASISDKATVKNFFVAIMQKLLKATKGATEASEGFASHMQVEGASVLEEPTLQRCVFMDLALSLIQGLDDEALGMLYSAAKPGLQDTNGTVQKKAYKVLASICKEHEKFLQRRSDEILETLLTVLASCQTSAKRYRLLTLRYIMIHLLKINNQRRDEAIATLLSEVILALKESNKKTRNTSYDLLVGIGREMLQLDNTGSQENLLRFFRMVVGCLAGTTPHMISAAVTGLARLIYEFSSELCHMIPELLPSAFLLLRSRSREIIKSVLGLVKVVIVRQPAEDLEKHLQSIIEGLMLWSDDSKNHFKAKVRTIMEKLIRKFGYDIVFSVTPKEHVKLLVNIRKQTKEQAERKRQVLSGGNADETKSFRSIATTARSKWDHTNIFSDNSDEEDSDLEDGSTRATSFSKASSFAKSRSVKSKKLQNSRRLPEETLDVGSTDEPLDLLNTQKIRGALSILKSKTEQARDVEELAFAPDGRLIVDESNEHRTPTGKRERFVDDDDAEDGSQGQKKRSRSRLGLVDKPKEKGNLKLKSATLKRRKPTSGWAYKGEEYANKRGTGGDVKKEGKMDPYAYWPLDPKMLNRREGKKAAARKGMSSVLKMTKKLQGSSVKKALAPKGFSVKRKQKSHKGKS</sequence>